<keyword evidence="3" id="KW-1185">Reference proteome</keyword>
<proteinExistence type="predicted"/>
<evidence type="ECO:0000313" key="2">
    <source>
        <dbReference type="EMBL" id="QMP84284.1"/>
    </source>
</evidence>
<evidence type="ECO:0000256" key="1">
    <source>
        <dbReference type="SAM" id="Phobius"/>
    </source>
</evidence>
<evidence type="ECO:0000313" key="3">
    <source>
        <dbReference type="Proteomes" id="UP000515922"/>
    </source>
</evidence>
<sequence length="69" mass="7521">MPKWMRLPSTRDESLAYRMGSVMENGPADNGPLAFFLAWGGCLGAVALVFLTLIGVIASPFIALWVVFF</sequence>
<keyword evidence="1" id="KW-1133">Transmembrane helix</keyword>
<name>A0A7G4AW94_9CAUD</name>
<dbReference type="EMBL" id="MT711976">
    <property type="protein sequence ID" value="QMP84284.1"/>
    <property type="molecule type" value="Genomic_DNA"/>
</dbReference>
<reference evidence="2 3" key="1">
    <citation type="submission" date="2020-07" db="EMBL/GenBank/DDBJ databases">
        <title>Streptomyces phage Genome sequencing and assembly.</title>
        <authorList>
            <person name="Sharma V."/>
            <person name="Hardy A."/>
            <person name="Frunzke J."/>
        </authorList>
    </citation>
    <scope>NUCLEOTIDE SEQUENCE [LARGE SCALE GENOMIC DNA]</scope>
</reference>
<gene>
    <name evidence="2" type="ORF">HUN41_00191</name>
</gene>
<accession>A0A7G4AW94</accession>
<organism evidence="2 3">
    <name type="scientific">Streptomyces phage Coruscant</name>
    <dbReference type="NCBI Taxonomy" id="2739834"/>
    <lineage>
        <taxon>Viruses</taxon>
        <taxon>Duplodnaviria</taxon>
        <taxon>Heunggongvirae</taxon>
        <taxon>Uroviricota</taxon>
        <taxon>Caudoviricetes</taxon>
        <taxon>Stanwilliamsviridae</taxon>
        <taxon>Boydwoodruffvirinae</taxon>
        <taxon>Coruscantvirus</taxon>
        <taxon>Coruscantvirus coruscant</taxon>
    </lineage>
</organism>
<keyword evidence="1" id="KW-0812">Transmembrane</keyword>
<dbReference type="Proteomes" id="UP000515922">
    <property type="component" value="Segment"/>
</dbReference>
<protein>
    <submittedName>
        <fullName evidence="2">Uncharacterized protein</fullName>
    </submittedName>
</protein>
<keyword evidence="1" id="KW-0472">Membrane</keyword>
<feature type="transmembrane region" description="Helical" evidence="1">
    <location>
        <begin position="36"/>
        <end position="68"/>
    </location>
</feature>